<keyword evidence="1" id="KW-1133">Transmembrane helix</keyword>
<feature type="transmembrane region" description="Helical" evidence="1">
    <location>
        <begin position="12"/>
        <end position="31"/>
    </location>
</feature>
<feature type="transmembrane region" description="Helical" evidence="1">
    <location>
        <begin position="104"/>
        <end position="136"/>
    </location>
</feature>
<feature type="transmembrane region" description="Helical" evidence="1">
    <location>
        <begin position="172"/>
        <end position="195"/>
    </location>
</feature>
<protein>
    <submittedName>
        <fullName evidence="2">Uncharacterized protein</fullName>
    </submittedName>
</protein>
<keyword evidence="1" id="KW-0812">Transmembrane</keyword>
<gene>
    <name evidence="2" type="ORF">IQ241_24190</name>
</gene>
<evidence type="ECO:0000256" key="1">
    <source>
        <dbReference type="SAM" id="Phobius"/>
    </source>
</evidence>
<keyword evidence="3" id="KW-1185">Reference proteome</keyword>
<dbReference type="Proteomes" id="UP000636505">
    <property type="component" value="Unassembled WGS sequence"/>
</dbReference>
<dbReference type="RefSeq" id="WP_193912205.1">
    <property type="nucleotide sequence ID" value="NZ_JADEXG010000104.1"/>
</dbReference>
<comment type="caution">
    <text evidence="2">The sequence shown here is derived from an EMBL/GenBank/DDBJ whole genome shotgun (WGS) entry which is preliminary data.</text>
</comment>
<name>A0A8J7AC64_9CYAN</name>
<evidence type="ECO:0000313" key="3">
    <source>
        <dbReference type="Proteomes" id="UP000636505"/>
    </source>
</evidence>
<feature type="transmembrane region" description="Helical" evidence="1">
    <location>
        <begin position="348"/>
        <end position="369"/>
    </location>
</feature>
<dbReference type="EMBL" id="JADEXG010000104">
    <property type="protein sequence ID" value="MBE9080350.1"/>
    <property type="molecule type" value="Genomic_DNA"/>
</dbReference>
<feature type="transmembrane region" description="Helical" evidence="1">
    <location>
        <begin position="389"/>
        <end position="408"/>
    </location>
</feature>
<keyword evidence="1" id="KW-0472">Membrane</keyword>
<feature type="transmembrane region" description="Helical" evidence="1">
    <location>
        <begin position="283"/>
        <end position="303"/>
    </location>
</feature>
<accession>A0A8J7AC64</accession>
<evidence type="ECO:0000313" key="2">
    <source>
        <dbReference type="EMBL" id="MBE9080350.1"/>
    </source>
</evidence>
<proteinExistence type="predicted"/>
<sequence length="569" mass="63427">MLAALFGDKAKGRSAGFWLGLSFAITAFYGLQSFLYTQGYEYIIQDDARQHVIWMQRFIDPALFPDDLIADYFQSLAPTGYTGLYRLAAAAGISPLQLAQLLPLGLGLIATAYCFGVTVQLLSLPAAGFMSALLLNQTLWLEDDLVSATPRAFAHPILFAFLYYLLRGTVWPVLLVLALAALFYPAVALLGLAVLTVRLVEWRPRLRLTAERRAYVLLGAGLLVVVAVLLPYLTASSDFGPLITVEQARQLPAFKPMDGFYGRVQFFDPNPLMFWLFSHRSGVFFPGLMTPLGLLGFALPWCLKSPRLPLSQRVSPQVRLLLEVAIAALGLYVLAHMVLFQLHLPGRYSTLVIRAVLPVSAGIALTLWLESRWRRSGAVSERVSKRRSWPLIVFVFFLLLPFYPSLVIDQQGYVIGQSPELYTFLQVQPKDARVASIAREADNLPAFAQRSVLVAYEYALPYHTGYYSRFGQRVSDLVQAQYSPDPAQVIQFIEAYQVDFWLLDLPAFHPEYVAGNKLIHQFQLREQTLPRVTQAPLPAMLAVQSDCTVVQDEAVALLDAACLVEALDQ</sequence>
<organism evidence="2 3">
    <name type="scientific">Vasconcelosia minhoensis LEGE 07310</name>
    <dbReference type="NCBI Taxonomy" id="915328"/>
    <lineage>
        <taxon>Bacteria</taxon>
        <taxon>Bacillati</taxon>
        <taxon>Cyanobacteriota</taxon>
        <taxon>Cyanophyceae</taxon>
        <taxon>Nodosilineales</taxon>
        <taxon>Cymatolegaceae</taxon>
        <taxon>Vasconcelosia</taxon>
        <taxon>Vasconcelosia minhoensis</taxon>
    </lineage>
</organism>
<feature type="transmembrane region" description="Helical" evidence="1">
    <location>
        <begin position="215"/>
        <end position="233"/>
    </location>
</feature>
<reference evidence="2" key="1">
    <citation type="submission" date="2020-10" db="EMBL/GenBank/DDBJ databases">
        <authorList>
            <person name="Castelo-Branco R."/>
            <person name="Eusebio N."/>
            <person name="Adriana R."/>
            <person name="Vieira A."/>
            <person name="Brugerolle De Fraissinette N."/>
            <person name="Rezende De Castro R."/>
            <person name="Schneider M.P."/>
            <person name="Vasconcelos V."/>
            <person name="Leao P.N."/>
        </authorList>
    </citation>
    <scope>NUCLEOTIDE SEQUENCE</scope>
    <source>
        <strain evidence="2">LEGE 07310</strain>
    </source>
</reference>
<dbReference type="AlphaFoldDB" id="A0A8J7AC64"/>
<feature type="transmembrane region" description="Helical" evidence="1">
    <location>
        <begin position="324"/>
        <end position="342"/>
    </location>
</feature>